<dbReference type="PROSITE" id="PS50020">
    <property type="entry name" value="WW_DOMAIN_2"/>
    <property type="match status" value="1"/>
</dbReference>
<dbReference type="GO" id="GO:0008270">
    <property type="term" value="F:zinc ion binding"/>
    <property type="evidence" value="ECO:0007669"/>
    <property type="project" value="UniProtKB-KW"/>
</dbReference>
<protein>
    <submittedName>
        <fullName evidence="18">WW domain</fullName>
    </submittedName>
</protein>
<dbReference type="SUPFAM" id="SSF51045">
    <property type="entry name" value="WW domain"/>
    <property type="match status" value="1"/>
</dbReference>
<evidence type="ECO:0000313" key="18">
    <source>
        <dbReference type="EMBL" id="KRX11078.1"/>
    </source>
</evidence>
<evidence type="ECO:0000256" key="11">
    <source>
        <dbReference type="PROSITE-ProRule" id="PRU00176"/>
    </source>
</evidence>
<dbReference type="PROSITE" id="PS50102">
    <property type="entry name" value="RRM"/>
    <property type="match status" value="1"/>
</dbReference>
<evidence type="ECO:0000256" key="9">
    <source>
        <dbReference type="ARBA" id="ARBA00023187"/>
    </source>
</evidence>
<dbReference type="Gene3D" id="2.20.70.10">
    <property type="match status" value="1"/>
</dbReference>
<comment type="subcellular location">
    <subcellularLocation>
        <location evidence="1">Nucleus</location>
    </subcellularLocation>
</comment>
<dbReference type="EMBL" id="LDAU01000007">
    <property type="protein sequence ID" value="KRX11078.1"/>
    <property type="molecule type" value="Genomic_DNA"/>
</dbReference>
<dbReference type="AlphaFoldDB" id="A0A0V0R9A6"/>
<dbReference type="GO" id="GO:0006397">
    <property type="term" value="P:mRNA processing"/>
    <property type="evidence" value="ECO:0007669"/>
    <property type="project" value="UniProtKB-KW"/>
</dbReference>
<reference evidence="18 19" key="1">
    <citation type="journal article" date="2015" name="Sci. Rep.">
        <title>Genome of the facultative scuticociliatosis pathogen Pseudocohnilembus persalinus provides insight into its virulence through horizontal gene transfer.</title>
        <authorList>
            <person name="Xiong J."/>
            <person name="Wang G."/>
            <person name="Cheng J."/>
            <person name="Tian M."/>
            <person name="Pan X."/>
            <person name="Warren A."/>
            <person name="Jiang C."/>
            <person name="Yuan D."/>
            <person name="Miao W."/>
        </authorList>
    </citation>
    <scope>NUCLEOTIDE SEQUENCE [LARGE SCALE GENOMIC DNA]</scope>
    <source>
        <strain evidence="18">36N120E</strain>
    </source>
</reference>
<evidence type="ECO:0000256" key="2">
    <source>
        <dbReference type="ARBA" id="ARBA00008024"/>
    </source>
</evidence>
<dbReference type="InterPro" id="IPR000571">
    <property type="entry name" value="Znf_CCCH"/>
</dbReference>
<feature type="domain" description="C3H1-type" evidence="17">
    <location>
        <begin position="223"/>
        <end position="250"/>
    </location>
</feature>
<dbReference type="Gene3D" id="3.30.70.330">
    <property type="match status" value="1"/>
</dbReference>
<dbReference type="InterPro" id="IPR032297">
    <property type="entry name" value="Torus"/>
</dbReference>
<dbReference type="InterPro" id="IPR012677">
    <property type="entry name" value="Nucleotide-bd_a/b_plait_sf"/>
</dbReference>
<dbReference type="SUPFAM" id="SSF54928">
    <property type="entry name" value="RNA-binding domain, RBD"/>
    <property type="match status" value="1"/>
</dbReference>
<dbReference type="GO" id="GO:0008380">
    <property type="term" value="P:RNA splicing"/>
    <property type="evidence" value="ECO:0007669"/>
    <property type="project" value="UniProtKB-KW"/>
</dbReference>
<evidence type="ECO:0000256" key="3">
    <source>
        <dbReference type="ARBA" id="ARBA00022664"/>
    </source>
</evidence>
<comment type="similarity">
    <text evidence="2">Belongs to the RRM CWC2 family.</text>
</comment>
<keyword evidence="9" id="KW-0508">mRNA splicing</keyword>
<evidence type="ECO:0000256" key="10">
    <source>
        <dbReference type="ARBA" id="ARBA00023242"/>
    </source>
</evidence>
<organism evidence="18 19">
    <name type="scientific">Pseudocohnilembus persalinus</name>
    <name type="common">Ciliate</name>
    <dbReference type="NCBI Taxonomy" id="266149"/>
    <lineage>
        <taxon>Eukaryota</taxon>
        <taxon>Sar</taxon>
        <taxon>Alveolata</taxon>
        <taxon>Ciliophora</taxon>
        <taxon>Intramacronucleata</taxon>
        <taxon>Oligohymenophorea</taxon>
        <taxon>Scuticociliatia</taxon>
        <taxon>Philasterida</taxon>
        <taxon>Pseudocohnilembidae</taxon>
        <taxon>Pseudocohnilembus</taxon>
    </lineage>
</organism>
<dbReference type="GO" id="GO:0017070">
    <property type="term" value="F:U6 snRNA binding"/>
    <property type="evidence" value="ECO:0007669"/>
    <property type="project" value="TreeGrafter"/>
</dbReference>
<feature type="region of interest" description="Disordered" evidence="14">
    <location>
        <begin position="441"/>
        <end position="465"/>
    </location>
</feature>
<proteinExistence type="inferred from homology"/>
<dbReference type="InterPro" id="IPR039171">
    <property type="entry name" value="Cwc2/Slt11"/>
</dbReference>
<evidence type="ECO:0000259" key="16">
    <source>
        <dbReference type="PROSITE" id="PS50102"/>
    </source>
</evidence>
<keyword evidence="6 12" id="KW-0863">Zinc-finger</keyword>
<evidence type="ECO:0000256" key="1">
    <source>
        <dbReference type="ARBA" id="ARBA00004123"/>
    </source>
</evidence>
<dbReference type="InterPro" id="IPR001202">
    <property type="entry name" value="WW_dom"/>
</dbReference>
<dbReference type="GO" id="GO:0071006">
    <property type="term" value="C:U2-type catalytic step 1 spliceosome"/>
    <property type="evidence" value="ECO:0007669"/>
    <property type="project" value="TreeGrafter"/>
</dbReference>
<evidence type="ECO:0000256" key="14">
    <source>
        <dbReference type="SAM" id="MobiDB-lite"/>
    </source>
</evidence>
<dbReference type="OMA" id="NNEMIMV"/>
<feature type="region of interest" description="Disordered" evidence="14">
    <location>
        <begin position="1"/>
        <end position="36"/>
    </location>
</feature>
<evidence type="ECO:0000256" key="5">
    <source>
        <dbReference type="ARBA" id="ARBA00022728"/>
    </source>
</evidence>
<evidence type="ECO:0000256" key="7">
    <source>
        <dbReference type="ARBA" id="ARBA00022833"/>
    </source>
</evidence>
<comment type="caution">
    <text evidence="18">The sequence shown here is derived from an EMBL/GenBank/DDBJ whole genome shotgun (WGS) entry which is preliminary data.</text>
</comment>
<dbReference type="OrthoDB" id="10251848at2759"/>
<feature type="domain" description="RRM" evidence="16">
    <location>
        <begin position="288"/>
        <end position="369"/>
    </location>
</feature>
<dbReference type="CDD" id="cd00201">
    <property type="entry name" value="WW"/>
    <property type="match status" value="1"/>
</dbReference>
<dbReference type="PANTHER" id="PTHR14089:SF2">
    <property type="entry name" value="PRE-MRNA-SPLICING FACTOR CWC2"/>
    <property type="match status" value="1"/>
</dbReference>
<evidence type="ECO:0000313" key="19">
    <source>
        <dbReference type="Proteomes" id="UP000054937"/>
    </source>
</evidence>
<keyword evidence="13" id="KW-0175">Coiled coil</keyword>
<evidence type="ECO:0000259" key="15">
    <source>
        <dbReference type="PROSITE" id="PS50020"/>
    </source>
</evidence>
<feature type="coiled-coil region" evidence="13">
    <location>
        <begin position="405"/>
        <end position="433"/>
    </location>
</feature>
<dbReference type="Proteomes" id="UP000054937">
    <property type="component" value="Unassembled WGS sequence"/>
</dbReference>
<keyword evidence="19" id="KW-1185">Reference proteome</keyword>
<feature type="domain" description="WW" evidence="15">
    <location>
        <begin position="41"/>
        <end position="75"/>
    </location>
</feature>
<dbReference type="InParanoid" id="A0A0V0R9A6"/>
<evidence type="ECO:0000256" key="6">
    <source>
        <dbReference type="ARBA" id="ARBA00022771"/>
    </source>
</evidence>
<keyword evidence="5" id="KW-0747">Spliceosome</keyword>
<dbReference type="InterPro" id="IPR035979">
    <property type="entry name" value="RBD_domain_sf"/>
</dbReference>
<evidence type="ECO:0000256" key="12">
    <source>
        <dbReference type="PROSITE-ProRule" id="PRU00723"/>
    </source>
</evidence>
<feature type="compositionally biased region" description="Basic and acidic residues" evidence="14">
    <location>
        <begin position="12"/>
        <end position="27"/>
    </location>
</feature>
<dbReference type="PROSITE" id="PS50103">
    <property type="entry name" value="ZF_C3H1"/>
    <property type="match status" value="1"/>
</dbReference>
<evidence type="ECO:0000259" key="17">
    <source>
        <dbReference type="PROSITE" id="PS50103"/>
    </source>
</evidence>
<dbReference type="GO" id="GO:0071007">
    <property type="term" value="C:U2-type catalytic step 2 spliceosome"/>
    <property type="evidence" value="ECO:0007669"/>
    <property type="project" value="TreeGrafter"/>
</dbReference>
<dbReference type="InterPro" id="IPR000504">
    <property type="entry name" value="RRM_dom"/>
</dbReference>
<keyword evidence="8 11" id="KW-0694">RNA-binding</keyword>
<keyword evidence="4 12" id="KW-0479">Metal-binding</keyword>
<evidence type="ECO:0000256" key="8">
    <source>
        <dbReference type="ARBA" id="ARBA00022884"/>
    </source>
</evidence>
<feature type="coiled-coil region" evidence="13">
    <location>
        <begin position="84"/>
        <end position="114"/>
    </location>
</feature>
<accession>A0A0V0R9A6</accession>
<feature type="zinc finger region" description="C3H1-type" evidence="12">
    <location>
        <begin position="223"/>
        <end position="250"/>
    </location>
</feature>
<name>A0A0V0R9A6_PSEPJ</name>
<dbReference type="Pfam" id="PF00076">
    <property type="entry name" value="RRM_1"/>
    <property type="match status" value="1"/>
</dbReference>
<keyword evidence="3" id="KW-0507">mRNA processing</keyword>
<keyword evidence="7 12" id="KW-0862">Zinc</keyword>
<dbReference type="Pfam" id="PF16131">
    <property type="entry name" value="Torus"/>
    <property type="match status" value="1"/>
</dbReference>
<dbReference type="InterPro" id="IPR036020">
    <property type="entry name" value="WW_dom_sf"/>
</dbReference>
<dbReference type="GO" id="GO:0000974">
    <property type="term" value="C:Prp19 complex"/>
    <property type="evidence" value="ECO:0007669"/>
    <property type="project" value="TreeGrafter"/>
</dbReference>
<feature type="compositionally biased region" description="Low complexity" evidence="14">
    <location>
        <begin position="1"/>
        <end position="11"/>
    </location>
</feature>
<keyword evidence="10" id="KW-0539">Nucleus</keyword>
<evidence type="ECO:0000256" key="4">
    <source>
        <dbReference type="ARBA" id="ARBA00022723"/>
    </source>
</evidence>
<dbReference type="PANTHER" id="PTHR14089">
    <property type="entry name" value="PRE-MRNA-SPLICING FACTOR RBM22"/>
    <property type="match status" value="1"/>
</dbReference>
<evidence type="ECO:0000256" key="13">
    <source>
        <dbReference type="SAM" id="Coils"/>
    </source>
</evidence>
<dbReference type="GO" id="GO:0036002">
    <property type="term" value="F:pre-mRNA binding"/>
    <property type="evidence" value="ECO:0007669"/>
    <property type="project" value="TreeGrafter"/>
</dbReference>
<sequence length="465" mass="55775">METTQINQEQNTQDKDQNQDNSPKMDKNTNSQQNNKSEQLLKIMFPWQSFYDEQFERYYYFNPITEESVWDLPNNIIDKIDKFLQNEQENNIDIQQNIQQQKNINEQKQAQQQEIIDSLVQREEFDPTEIKNMDRYLDIEKTENQEKYYDENLIHLMKRPARKQADAPKNADVAYTQGGLDYNIWYNKQQTENREKVITRERATTRLDPDLDTGYTKADLYEKFSSTFCFHFARGQCCEGEQCKYYHRVPSFHECLQIDNSRDIFGRPRFATQRDDMRGIGSFMNETRTLMITDFKLPRIGAEGQKLMYEIIYRHFSMYGQIEDINIKGSKGWAFIRFRHRCMAEFAKECMMNQALDNNEMIMVKWAADDDKNQIEIDRRNKEEQQMVREAIEKKIREQEILEHNERIQAEREKVIQEKLRQQENEKKQQEVQENLEKFASILDQIDNQGGEQGEQEEDNSNKDQ</sequence>
<gene>
    <name evidence="18" type="ORF">PPERSA_05187</name>
</gene>